<feature type="coiled-coil region" evidence="7">
    <location>
        <begin position="411"/>
        <end position="467"/>
    </location>
</feature>
<dbReference type="SUPFAM" id="SSF52540">
    <property type="entry name" value="P-loop containing nucleoside triphosphate hydrolases"/>
    <property type="match status" value="2"/>
</dbReference>
<evidence type="ECO:0000256" key="2">
    <source>
        <dbReference type="ARBA" id="ARBA00022741"/>
    </source>
</evidence>
<accession>A0ABX5VW88</accession>
<dbReference type="InterPro" id="IPR028299">
    <property type="entry name" value="ClpA/B_CS2"/>
</dbReference>
<dbReference type="InterPro" id="IPR041546">
    <property type="entry name" value="ClpA/ClpB_AAA_lid"/>
</dbReference>
<protein>
    <submittedName>
        <fullName evidence="9">AAA family ATPase</fullName>
    </submittedName>
</protein>
<dbReference type="CDD" id="cd19499">
    <property type="entry name" value="RecA-like_ClpB_Hsp104-like"/>
    <property type="match status" value="1"/>
</dbReference>
<dbReference type="PROSITE" id="PS00871">
    <property type="entry name" value="CLPAB_2"/>
    <property type="match status" value="1"/>
</dbReference>
<dbReference type="InterPro" id="IPR050130">
    <property type="entry name" value="ClpA_ClpB"/>
</dbReference>
<keyword evidence="2 6" id="KW-0547">Nucleotide-binding</keyword>
<keyword evidence="1 5" id="KW-0677">Repeat</keyword>
<dbReference type="Pfam" id="PF07724">
    <property type="entry name" value="AAA_2"/>
    <property type="match status" value="1"/>
</dbReference>
<dbReference type="InterPro" id="IPR004176">
    <property type="entry name" value="Clp_R_N"/>
</dbReference>
<keyword evidence="7" id="KW-0175">Coiled coil</keyword>
<evidence type="ECO:0000256" key="3">
    <source>
        <dbReference type="ARBA" id="ARBA00022840"/>
    </source>
</evidence>
<dbReference type="InterPro" id="IPR027417">
    <property type="entry name" value="P-loop_NTPase"/>
</dbReference>
<gene>
    <name evidence="9" type="ORF">FI836_00710</name>
</gene>
<evidence type="ECO:0000256" key="4">
    <source>
        <dbReference type="ARBA" id="ARBA00023186"/>
    </source>
</evidence>
<evidence type="ECO:0000256" key="6">
    <source>
        <dbReference type="RuleBase" id="RU004432"/>
    </source>
</evidence>
<evidence type="ECO:0000256" key="7">
    <source>
        <dbReference type="SAM" id="Coils"/>
    </source>
</evidence>
<dbReference type="PRINTS" id="PR00300">
    <property type="entry name" value="CLPPROTEASEA"/>
</dbReference>
<dbReference type="RefSeq" id="WP_014943893.1">
    <property type="nucleotide sequence ID" value="NZ_CP041038.1"/>
</dbReference>
<dbReference type="PANTHER" id="PTHR11638">
    <property type="entry name" value="ATP-DEPENDENT CLP PROTEASE"/>
    <property type="match status" value="1"/>
</dbReference>
<dbReference type="SUPFAM" id="SSF81923">
    <property type="entry name" value="Double Clp-N motif"/>
    <property type="match status" value="1"/>
</dbReference>
<organism evidence="9 10">
    <name type="scientific">Chlamydophila parapsittaci</name>
    <dbReference type="NCBI Taxonomy" id="344886"/>
    <lineage>
        <taxon>Bacteria</taxon>
        <taxon>Pseudomonadati</taxon>
        <taxon>Chlamydiota</taxon>
        <taxon>Chlamydiia</taxon>
        <taxon>Chlamydiales</taxon>
        <taxon>Chlamydiaceae</taxon>
        <taxon>Chlamydia/Chlamydophila group</taxon>
        <taxon>Chlamydia</taxon>
    </lineage>
</organism>
<dbReference type="Pfam" id="PF00004">
    <property type="entry name" value="AAA"/>
    <property type="match status" value="1"/>
</dbReference>
<keyword evidence="4 6" id="KW-0143">Chaperone</keyword>
<evidence type="ECO:0000256" key="5">
    <source>
        <dbReference type="PROSITE-ProRule" id="PRU01251"/>
    </source>
</evidence>
<dbReference type="InterPro" id="IPR003593">
    <property type="entry name" value="AAA+_ATPase"/>
</dbReference>
<dbReference type="InterPro" id="IPR036628">
    <property type="entry name" value="Clp_N_dom_sf"/>
</dbReference>
<dbReference type="InterPro" id="IPR003959">
    <property type="entry name" value="ATPase_AAA_core"/>
</dbReference>
<dbReference type="CDD" id="cd00009">
    <property type="entry name" value="AAA"/>
    <property type="match status" value="1"/>
</dbReference>
<keyword evidence="10" id="KW-1185">Reference proteome</keyword>
<dbReference type="Proteomes" id="UP000320536">
    <property type="component" value="Chromosome"/>
</dbReference>
<dbReference type="SMART" id="SM01086">
    <property type="entry name" value="ClpB_D2-small"/>
    <property type="match status" value="1"/>
</dbReference>
<dbReference type="InterPro" id="IPR001270">
    <property type="entry name" value="ClpA/B"/>
</dbReference>
<dbReference type="Gene3D" id="1.10.1780.10">
    <property type="entry name" value="Clp, N-terminal domain"/>
    <property type="match status" value="1"/>
</dbReference>
<dbReference type="Pfam" id="PF17871">
    <property type="entry name" value="AAA_lid_9"/>
    <property type="match status" value="1"/>
</dbReference>
<dbReference type="PROSITE" id="PS00870">
    <property type="entry name" value="CLPAB_1"/>
    <property type="match status" value="1"/>
</dbReference>
<evidence type="ECO:0000256" key="1">
    <source>
        <dbReference type="ARBA" id="ARBA00022737"/>
    </source>
</evidence>
<name>A0ABX5VW88_9CHLA</name>
<comment type="similarity">
    <text evidence="6">Belongs to the ClpA/ClpB family.</text>
</comment>
<proteinExistence type="inferred from homology"/>
<dbReference type="PANTHER" id="PTHR11638:SF18">
    <property type="entry name" value="HEAT SHOCK PROTEIN 104"/>
    <property type="match status" value="1"/>
</dbReference>
<dbReference type="Pfam" id="PF10431">
    <property type="entry name" value="ClpB_D2-small"/>
    <property type="match status" value="1"/>
</dbReference>
<dbReference type="InterPro" id="IPR019489">
    <property type="entry name" value="Clp_ATPase_C"/>
</dbReference>
<feature type="domain" description="Clp R" evidence="8">
    <location>
        <begin position="1"/>
        <end position="145"/>
    </location>
</feature>
<dbReference type="PROSITE" id="PS51903">
    <property type="entry name" value="CLP_R"/>
    <property type="match status" value="1"/>
</dbReference>
<reference evidence="9 10" key="1">
    <citation type="journal article" date="2020" name="Data Brief">
        <title>Data of de novo genome assembly of the Chlamydia psittaci strain isolated from the livestock in Volga Region, Russian Federation.</title>
        <authorList>
            <person name="Feodorova V.A."/>
            <person name="Zaitsev S.S."/>
            <person name="Khizhnyakova M.A."/>
            <person name="Saltykov Y.V."/>
            <person name="Evstifeev V.V."/>
            <person name="Khusainov F.M."/>
            <person name="Yakovlev S.I."/>
            <person name="Larionova O.S."/>
            <person name="Motin V.L."/>
        </authorList>
    </citation>
    <scope>NUCLEOTIDE SEQUENCE [LARGE SCALE GENOMIC DNA]</scope>
    <source>
        <strain evidence="9 10">Rostinovo-70</strain>
    </source>
</reference>
<dbReference type="SMART" id="SM00382">
    <property type="entry name" value="AAA"/>
    <property type="match status" value="2"/>
</dbReference>
<sequence>MDKISDAVSEALEKAFELAKSQKNPYVSENHFLKCLLENTESLFYLIIKEIQSNPKLLISAVDKALSLEPSVVEGDSMPKPSPGLQSLLLDAKHEAKDLGDTYLSGDHVLLAFWKSNKEPFASWKNTVKISLDDLKKLIINIRRGNRMDSPSAENNLRGLEKYCKNLTSLAKEGKLDPVIGRDEEIRRTVQVLSRRTKNNPMLIGEPGVGKTAIAEGLALRIVQGDIPESLKGKQLYVLDMGALIAGAKYRGEFEERLKSVLKDVESVDGESILFIDEVHTLVGAGATDGAMDAANLLKPALARGTLHCIGATTLNEYQKYIEKDAALERRFQPIFVTEPSLEDAVFILRGLREKYEIFHGVRITEGALNAAVLLSYRYIPDRFLPDKAIDLIDEAASLIRMQIGSLPLPIDEKERELAALIVKQEAIKREKAPAYQEEAEAMQQSIDQLKEELSVLRLRWDEEKKLISGLKEKKNSLENMKFSEEEAERIADYNRVAELRYSLIPALEEEIRNDEEALNQRDNRLLQEEVDERLIAQVVANWTGIPVQKMLEGEAEKLLVLEESLEERVVGQPFAIAAVSDSIRAARVGLSDPQRPLGVFLFLGPTGVGKTELAKALADLLFNKEEAMVRFDMTEYMEKHSVSKLIGSPPGYVGYEEGGSLSEALRRRPYSVVLFDEIEKADREVFNILLQIFDEGILTDSKKRKVNCKNALFIMTSNIGSQELADYCVKKGSEVSKDTVLSVVAPTLRKYFSPEFINRIDDILPFIPLSTEDIVKIVGIQMRRVAQRMLERRVTLTWDDSVILYLSEQGYDSAFGARPLKRLIQQKVVTLLSKALLKGDIKPDTSIELTMSKDVILFKKVSG</sequence>
<evidence type="ECO:0000313" key="9">
    <source>
        <dbReference type="EMBL" id="QDE36850.1"/>
    </source>
</evidence>
<dbReference type="Gene3D" id="1.10.8.60">
    <property type="match status" value="1"/>
</dbReference>
<evidence type="ECO:0000259" key="8">
    <source>
        <dbReference type="PROSITE" id="PS51903"/>
    </source>
</evidence>
<dbReference type="EMBL" id="CP041038">
    <property type="protein sequence ID" value="QDE36850.1"/>
    <property type="molecule type" value="Genomic_DNA"/>
</dbReference>
<keyword evidence="3 6" id="KW-0067">ATP-binding</keyword>
<evidence type="ECO:0000313" key="10">
    <source>
        <dbReference type="Proteomes" id="UP000320536"/>
    </source>
</evidence>
<dbReference type="Gene3D" id="3.40.50.300">
    <property type="entry name" value="P-loop containing nucleotide triphosphate hydrolases"/>
    <property type="match status" value="3"/>
</dbReference>
<dbReference type="Pfam" id="PF02861">
    <property type="entry name" value="Clp_N"/>
    <property type="match status" value="1"/>
</dbReference>
<dbReference type="InterPro" id="IPR018368">
    <property type="entry name" value="ClpA/B_CS1"/>
</dbReference>